<keyword evidence="4" id="KW-1185">Reference proteome</keyword>
<keyword evidence="2" id="KW-0812">Transmembrane</keyword>
<evidence type="ECO:0000313" key="4">
    <source>
        <dbReference type="Proteomes" id="UP000515908"/>
    </source>
</evidence>
<dbReference type="Proteomes" id="UP000515908">
    <property type="component" value="Chromosome 13"/>
</dbReference>
<protein>
    <submittedName>
        <fullName evidence="3">Uncharacterized protein</fullName>
    </submittedName>
</protein>
<evidence type="ECO:0000313" key="3">
    <source>
        <dbReference type="EMBL" id="CAD2219153.1"/>
    </source>
</evidence>
<sequence>MRTCFTMEEIENFVSLFMNVSFFQFSFHARQHHWWEIEHLADSPTTYSLSDSESLAKQKTDSYFQEGRTDTGILSASTSNPNIGHSAGTTKTTHNVSSDGNEESDIRVEFFPASKFLSFEVFCTLYNEWNAYMMVDSHYAYHYDETIQQYLLDRAEQESIRSFSQIPIDSPVSLLYERISLFFRIFSLFKVLIFMQEQDITTEKLTDGAGWISILTRTNKCITSEVHRRKLRSWQYMERWISSKALACTKRCTKFAFPARREQFASFYETFCLTNKIVWNKNVSDALTILSSIQDVRKVREGRRGYVFPKSVERTLYRLFPYFSFTRTTKPLSRIQGGYFRTQLSMIVIYVLFLYPFYYYIENCLTDQDFVTIMLIQVALLSSFLFGDSLLILVFGNIILHQLSWEHHFPVSPEMVESFLSRTASRGAFSSVGSVATYVRSAVSQWVSLYYDECVSRQSSTIAYLLFLEERADVIGAQRASQLMLLLLLMCSILSGYLRMIYALSLIYYIFSIPLHSPLSYRKVGWRFSMCFLAEKLADEYLSVCFPPVRDHDIRHPLYSMSPLLVLEMAKVKHVFDVLVHHSTLHNFYSPGDIFFERVAAHLSVKATTVRQITDDGSVSPAFVNAYLVNFLPVLERACETVKPLELDPTSPNYFSDILLTTKKVLCSYFPWTDVSSPQSGETSLSPKQLAVLGIDGVVNVDIHGVNRKGVTMSFFTTFVKRQIALFTMILSLLSTDFPEENSMTEIDKRSGCTSGWLSVAFSSWFMNSVAASQSTESVSECRLGYANFRKKQKDRLDLVMLQTRKMERMHLMLKMSLARELGGGSRGDGLQEVLDVVCVPRLLRVLNTNS</sequence>
<name>A0A7G2CKQ5_9TRYP</name>
<dbReference type="VEuPathDB" id="TriTrypDB:ADEAN_000664600"/>
<proteinExistence type="predicted"/>
<evidence type="ECO:0000256" key="2">
    <source>
        <dbReference type="SAM" id="Phobius"/>
    </source>
</evidence>
<feature type="transmembrane region" description="Helical" evidence="2">
    <location>
        <begin position="373"/>
        <end position="400"/>
    </location>
</feature>
<dbReference type="AlphaFoldDB" id="A0A7G2CKQ5"/>
<organism evidence="3 4">
    <name type="scientific">Angomonas deanei</name>
    <dbReference type="NCBI Taxonomy" id="59799"/>
    <lineage>
        <taxon>Eukaryota</taxon>
        <taxon>Discoba</taxon>
        <taxon>Euglenozoa</taxon>
        <taxon>Kinetoplastea</taxon>
        <taxon>Metakinetoplastina</taxon>
        <taxon>Trypanosomatida</taxon>
        <taxon>Trypanosomatidae</taxon>
        <taxon>Strigomonadinae</taxon>
        <taxon>Angomonas</taxon>
    </lineage>
</organism>
<feature type="region of interest" description="Disordered" evidence="1">
    <location>
        <begin position="75"/>
        <end position="100"/>
    </location>
</feature>
<accession>A0A7G2CKQ5</accession>
<gene>
    <name evidence="3" type="ORF">ADEAN_000664600</name>
</gene>
<feature type="transmembrane region" description="Helical" evidence="2">
    <location>
        <begin position="344"/>
        <end position="361"/>
    </location>
</feature>
<keyword evidence="2" id="KW-0472">Membrane</keyword>
<keyword evidence="2" id="KW-1133">Transmembrane helix</keyword>
<feature type="compositionally biased region" description="Polar residues" evidence="1">
    <location>
        <begin position="75"/>
        <end position="99"/>
    </location>
</feature>
<feature type="transmembrane region" description="Helical" evidence="2">
    <location>
        <begin position="485"/>
        <end position="511"/>
    </location>
</feature>
<evidence type="ECO:0000256" key="1">
    <source>
        <dbReference type="SAM" id="MobiDB-lite"/>
    </source>
</evidence>
<reference evidence="3 4" key="1">
    <citation type="submission" date="2020-08" db="EMBL/GenBank/DDBJ databases">
        <authorList>
            <person name="Newling K."/>
            <person name="Davey J."/>
            <person name="Forrester S."/>
        </authorList>
    </citation>
    <scope>NUCLEOTIDE SEQUENCE [LARGE SCALE GENOMIC DNA]</scope>
    <source>
        <strain evidence="4">Crithidia deanei Carvalho (ATCC PRA-265)</strain>
    </source>
</reference>
<dbReference type="EMBL" id="LR877157">
    <property type="protein sequence ID" value="CAD2219153.1"/>
    <property type="molecule type" value="Genomic_DNA"/>
</dbReference>